<protein>
    <recommendedName>
        <fullName evidence="5">RING-type domain-containing protein</fullName>
    </recommendedName>
</protein>
<dbReference type="InterPro" id="IPR013083">
    <property type="entry name" value="Znf_RING/FYVE/PHD"/>
</dbReference>
<feature type="region of interest" description="Disordered" evidence="4">
    <location>
        <begin position="1"/>
        <end position="48"/>
    </location>
</feature>
<dbReference type="InterPro" id="IPR031824">
    <property type="entry name" value="RNF220_mid"/>
</dbReference>
<dbReference type="Proteomes" id="UP000594260">
    <property type="component" value="Unplaced"/>
</dbReference>
<organism evidence="6 7">
    <name type="scientific">Varroa destructor</name>
    <name type="common">Honeybee mite</name>
    <dbReference type="NCBI Taxonomy" id="109461"/>
    <lineage>
        <taxon>Eukaryota</taxon>
        <taxon>Metazoa</taxon>
        <taxon>Ecdysozoa</taxon>
        <taxon>Arthropoda</taxon>
        <taxon>Chelicerata</taxon>
        <taxon>Arachnida</taxon>
        <taxon>Acari</taxon>
        <taxon>Parasitiformes</taxon>
        <taxon>Mesostigmata</taxon>
        <taxon>Gamasina</taxon>
        <taxon>Dermanyssoidea</taxon>
        <taxon>Varroidae</taxon>
        <taxon>Varroa</taxon>
    </lineage>
</organism>
<dbReference type="SUPFAM" id="SSF57850">
    <property type="entry name" value="RING/U-box"/>
    <property type="match status" value="1"/>
</dbReference>
<evidence type="ECO:0000313" key="7">
    <source>
        <dbReference type="Proteomes" id="UP000594260"/>
    </source>
</evidence>
<dbReference type="Gene3D" id="3.30.40.10">
    <property type="entry name" value="Zinc/RING finger domain, C3HC4 (zinc finger)"/>
    <property type="match status" value="1"/>
</dbReference>
<dbReference type="OrthoDB" id="6270329at2759"/>
<evidence type="ECO:0000259" key="5">
    <source>
        <dbReference type="PROSITE" id="PS50089"/>
    </source>
</evidence>
<dbReference type="GO" id="GO:0008270">
    <property type="term" value="F:zinc ion binding"/>
    <property type="evidence" value="ECO:0007669"/>
    <property type="project" value="UniProtKB-KW"/>
</dbReference>
<dbReference type="GO" id="GO:0061630">
    <property type="term" value="F:ubiquitin protein ligase activity"/>
    <property type="evidence" value="ECO:0007669"/>
    <property type="project" value="TreeGrafter"/>
</dbReference>
<accession>A0A7M7K1F5</accession>
<feature type="region of interest" description="Disordered" evidence="4">
    <location>
        <begin position="341"/>
        <end position="391"/>
    </location>
</feature>
<evidence type="ECO:0000313" key="6">
    <source>
        <dbReference type="EnsemblMetazoa" id="XP_022660266"/>
    </source>
</evidence>
<dbReference type="GeneID" id="111249989"/>
<dbReference type="Pfam" id="PF13923">
    <property type="entry name" value="zf-C3HC4_2"/>
    <property type="match status" value="1"/>
</dbReference>
<keyword evidence="7" id="KW-1185">Reference proteome</keyword>
<dbReference type="InterPro" id="IPR052443">
    <property type="entry name" value="E3_ubiq-ligase_RNF220-like"/>
</dbReference>
<evidence type="ECO:0000256" key="2">
    <source>
        <dbReference type="ARBA" id="ARBA00022833"/>
    </source>
</evidence>
<evidence type="ECO:0000256" key="4">
    <source>
        <dbReference type="SAM" id="MobiDB-lite"/>
    </source>
</evidence>
<dbReference type="AlphaFoldDB" id="A0A7M7K1F5"/>
<dbReference type="PROSITE" id="PS50089">
    <property type="entry name" value="ZF_RING_2"/>
    <property type="match status" value="1"/>
</dbReference>
<dbReference type="KEGG" id="vde:111249989"/>
<dbReference type="InterPro" id="IPR001841">
    <property type="entry name" value="Znf_RING"/>
</dbReference>
<proteinExistence type="predicted"/>
<name>A0A7M7K1F5_VARDE</name>
<dbReference type="InParanoid" id="A0A7M7K1F5"/>
<keyword evidence="1 3" id="KW-0863">Zinc-finger</keyword>
<dbReference type="GO" id="GO:0016567">
    <property type="term" value="P:protein ubiquitination"/>
    <property type="evidence" value="ECO:0007669"/>
    <property type="project" value="TreeGrafter"/>
</dbReference>
<reference evidence="6" key="1">
    <citation type="submission" date="2021-01" db="UniProtKB">
        <authorList>
            <consortium name="EnsemblMetazoa"/>
        </authorList>
    </citation>
    <scope>IDENTIFICATION</scope>
</reference>
<evidence type="ECO:0000256" key="1">
    <source>
        <dbReference type="ARBA" id="ARBA00022771"/>
    </source>
</evidence>
<feature type="compositionally biased region" description="Low complexity" evidence="4">
    <location>
        <begin position="23"/>
        <end position="35"/>
    </location>
</feature>
<dbReference type="PANTHER" id="PTHR13459:SF1">
    <property type="entry name" value="E3 UBIQUITIN-PROTEIN LIGASE RNF220 ISOFORM X1"/>
    <property type="match status" value="1"/>
</dbReference>
<dbReference type="EnsemblMetazoa" id="XM_022804531">
    <property type="protein sequence ID" value="XP_022660266"/>
    <property type="gene ID" value="LOC111249989"/>
</dbReference>
<feature type="compositionally biased region" description="Polar residues" evidence="4">
    <location>
        <begin position="344"/>
        <end position="358"/>
    </location>
</feature>
<sequence length="451" mass="50443">MLDVRQLSHRLTDHTESQACGGSTAMSSAPSSPVSYTPPSPTSDSAHESALKAQAQAQQAAQQSLSQAAQRSPCFPALSLLYGAQVPNSYLFVGSSPFLPHLPNPDPSAFMNRNLMFGGHQSSAFTDLLMKEKCLEFTRNYHRAKTSLEVLAQQQQQQTAQQNRLGVGAGQTWRSPLELLKVEDNIAIQQTPEAVDKTPQGTPEPPRWDNLFRLFNPSLRKLSSPGQTPICPLCGITLTPQQMSEHLELEMEKFAEFYSCRRWLAPTERTQEDDLTDQHLDRICRLPFGQEKRSPLSRWETFLKVRGNRHHRLNAKISKDEENNPWDRHYAFSLAARKRKSEEITSSPLDLKQEQPSAQDRRSKQLDGVQSPSEPRPSSADHPNSPKSPAAVTDSAVHCTVCEKPYDKPLVSTSCWHVLCEACWNQSLATKQCCPQCDAPASTQELRPIHL</sequence>
<keyword evidence="2" id="KW-0862">Zinc</keyword>
<dbReference type="RefSeq" id="XP_022660266.1">
    <property type="nucleotide sequence ID" value="XM_022804531.1"/>
</dbReference>
<dbReference type="PANTHER" id="PTHR13459">
    <property type="entry name" value="E3 UBIQUITIN-PROTEIN LIGASE RNF220 ISOFORM X1"/>
    <property type="match status" value="1"/>
</dbReference>
<dbReference type="Pfam" id="PF15926">
    <property type="entry name" value="RNF220"/>
    <property type="match status" value="1"/>
</dbReference>
<evidence type="ECO:0000256" key="3">
    <source>
        <dbReference type="PROSITE-ProRule" id="PRU00175"/>
    </source>
</evidence>
<feature type="domain" description="RING-type" evidence="5">
    <location>
        <begin position="399"/>
        <end position="438"/>
    </location>
</feature>
<keyword evidence="1 3" id="KW-0479">Metal-binding</keyword>